<evidence type="ECO:0000313" key="3">
    <source>
        <dbReference type="Proteomes" id="UP001565242"/>
    </source>
</evidence>
<accession>A0ABV4D7P3</accession>
<evidence type="ECO:0008006" key="4">
    <source>
        <dbReference type="Google" id="ProtNLM"/>
    </source>
</evidence>
<comment type="caution">
    <text evidence="2">The sequence shown here is derived from an EMBL/GenBank/DDBJ whole genome shotgun (WGS) entry which is preliminary data.</text>
</comment>
<feature type="transmembrane region" description="Helical" evidence="1">
    <location>
        <begin position="7"/>
        <end position="26"/>
    </location>
</feature>
<organism evidence="2 3">
    <name type="scientific">Lactococcus muris</name>
    <dbReference type="NCBI Taxonomy" id="2941330"/>
    <lineage>
        <taxon>Bacteria</taxon>
        <taxon>Bacillati</taxon>
        <taxon>Bacillota</taxon>
        <taxon>Bacilli</taxon>
        <taxon>Lactobacillales</taxon>
        <taxon>Streptococcaceae</taxon>
        <taxon>Lactococcus</taxon>
    </lineage>
</organism>
<dbReference type="Proteomes" id="UP001565242">
    <property type="component" value="Unassembled WGS sequence"/>
</dbReference>
<gene>
    <name evidence="2" type="ORF">AALM99_02425</name>
</gene>
<keyword evidence="1" id="KW-0812">Transmembrane</keyword>
<evidence type="ECO:0000313" key="2">
    <source>
        <dbReference type="EMBL" id="MEY8537304.1"/>
    </source>
</evidence>
<keyword evidence="1" id="KW-0472">Membrane</keyword>
<reference evidence="2 3" key="1">
    <citation type="submission" date="2024-03" db="EMBL/GenBank/DDBJ databases">
        <title>Mouse gut bacterial collection (mGBC) of GemPharmatech.</title>
        <authorList>
            <person name="He Y."/>
            <person name="Dong L."/>
            <person name="Wu D."/>
            <person name="Gao X."/>
            <person name="Lin Z."/>
        </authorList>
    </citation>
    <scope>NUCLEOTIDE SEQUENCE [LARGE SCALE GENOMIC DNA]</scope>
    <source>
        <strain evidence="2 3">20-218</strain>
    </source>
</reference>
<keyword evidence="3" id="KW-1185">Reference proteome</keyword>
<protein>
    <recommendedName>
        <fullName evidence="4">DUF1310 family protein</fullName>
    </recommendedName>
</protein>
<evidence type="ECO:0000256" key="1">
    <source>
        <dbReference type="SAM" id="Phobius"/>
    </source>
</evidence>
<proteinExistence type="predicted"/>
<dbReference type="EMBL" id="JBCLSQ010000004">
    <property type="protein sequence ID" value="MEY8537304.1"/>
    <property type="molecule type" value="Genomic_DNA"/>
</dbReference>
<name>A0ABV4D7P3_9LACT</name>
<keyword evidence="1" id="KW-1133">Transmembrane helix</keyword>
<dbReference type="RefSeq" id="WP_202230470.1">
    <property type="nucleotide sequence ID" value="NZ_BAAFQO010000005.1"/>
</dbReference>
<sequence>MKIKKQMKIMIICFMAIVGVGFFWRLHMNKENIKKEKQQLSEVVKMEKIAAEQVKNTYSGLKKIDFDKDYSYDSMTGFTLVNVTVSTDSVSKSNFSISMTLNDKENENYVGSIARPKLQNGKTESLVKVIYSDGSIGEQ</sequence>